<dbReference type="Proteomes" id="UP000678513">
    <property type="component" value="Chromosome"/>
</dbReference>
<dbReference type="SUPFAM" id="SSF48498">
    <property type="entry name" value="Tetracyclin repressor-like, C-terminal domain"/>
    <property type="match status" value="1"/>
</dbReference>
<evidence type="ECO:0000313" key="1">
    <source>
        <dbReference type="EMBL" id="QUC09616.1"/>
    </source>
</evidence>
<accession>A0ABX7Y976</accession>
<dbReference type="InterPro" id="IPR036271">
    <property type="entry name" value="Tet_transcr_reg_TetR-rel_C_sf"/>
</dbReference>
<evidence type="ECO:0000313" key="2">
    <source>
        <dbReference type="Proteomes" id="UP000678513"/>
    </source>
</evidence>
<dbReference type="Gene3D" id="1.10.357.10">
    <property type="entry name" value="Tetracycline Repressor, domain 2"/>
    <property type="match status" value="1"/>
</dbReference>
<organism evidence="1 2">
    <name type="scientific">Arachnia rubra</name>
    <dbReference type="NCBI Taxonomy" id="1547448"/>
    <lineage>
        <taxon>Bacteria</taxon>
        <taxon>Bacillati</taxon>
        <taxon>Actinomycetota</taxon>
        <taxon>Actinomycetes</taxon>
        <taxon>Propionibacteriales</taxon>
        <taxon>Propionibacteriaceae</taxon>
        <taxon>Arachnia</taxon>
    </lineage>
</organism>
<dbReference type="EMBL" id="CP072384">
    <property type="protein sequence ID" value="QUC09616.1"/>
    <property type="molecule type" value="Genomic_DNA"/>
</dbReference>
<dbReference type="SUPFAM" id="SSF46689">
    <property type="entry name" value="Homeodomain-like"/>
    <property type="match status" value="1"/>
</dbReference>
<name>A0ABX7Y976_9ACTN</name>
<dbReference type="InterPro" id="IPR009057">
    <property type="entry name" value="Homeodomain-like_sf"/>
</dbReference>
<protein>
    <submittedName>
        <fullName evidence="1">TetR family transcriptional regulator</fullName>
    </submittedName>
</protein>
<sequence>MVAQAVLETGFPRLTFAAVRERLGVGESTLFRYAPDRDELVRLGLGLVIGSIAWPELEGTWREVLARYAHCAWWGYESHPGSATEVSRGIIPSEGIRILDDVCVHLMDCGFTAQEAVLSCDLVFDLVVDSRRGVEHLDGLLGDDGSRRAEIKEVWGSEAETGWDACHRAVAEARRAAVGVAPFEWFRRKLEVLLDGLSVTIGHNSDNLPVERPE</sequence>
<reference evidence="1 2" key="1">
    <citation type="submission" date="2021-03" db="EMBL/GenBank/DDBJ databases">
        <title>Human Oral Microbial Genomes.</title>
        <authorList>
            <person name="Johnston C.D."/>
            <person name="Chen T."/>
            <person name="Dewhirst F.E."/>
        </authorList>
    </citation>
    <scope>NUCLEOTIDE SEQUENCE [LARGE SCALE GENOMIC DNA]</scope>
    <source>
        <strain evidence="1 2">DSMZ 100122</strain>
    </source>
</reference>
<keyword evidence="2" id="KW-1185">Reference proteome</keyword>
<gene>
    <name evidence="1" type="ORF">J5A65_05085</name>
</gene>
<proteinExistence type="predicted"/>